<dbReference type="Gene3D" id="3.20.20.70">
    <property type="entry name" value="Aldolase class I"/>
    <property type="match status" value="1"/>
</dbReference>
<dbReference type="FunFam" id="3.20.20.70:FF:000004">
    <property type="entry name" value="Ribulose-phosphate 3-epimerase"/>
    <property type="match status" value="1"/>
</dbReference>
<dbReference type="GO" id="GO:0005737">
    <property type="term" value="C:cytoplasm"/>
    <property type="evidence" value="ECO:0007669"/>
    <property type="project" value="UniProtKB-ARBA"/>
</dbReference>
<proteinExistence type="inferred from homology"/>
<feature type="non-terminal residue" evidence="10">
    <location>
        <position position="1"/>
    </location>
</feature>
<dbReference type="PIRSF" id="PIRSF001461">
    <property type="entry name" value="RPE"/>
    <property type="match status" value="1"/>
</dbReference>
<dbReference type="GO" id="GO:0006098">
    <property type="term" value="P:pentose-phosphate shunt"/>
    <property type="evidence" value="ECO:0007669"/>
    <property type="project" value="InterPro"/>
</dbReference>
<dbReference type="PROSITE" id="PS01086">
    <property type="entry name" value="RIBUL_P_3_EPIMER_2"/>
    <property type="match status" value="1"/>
</dbReference>
<comment type="cofactor">
    <cofactor evidence="4">
        <name>Zn(2+)</name>
        <dbReference type="ChEBI" id="CHEBI:29105"/>
    </cofactor>
</comment>
<comment type="cofactor">
    <cofactor evidence="5">
        <name>Fe(2+)</name>
        <dbReference type="ChEBI" id="CHEBI:29033"/>
    </cofactor>
</comment>
<comment type="cofactor">
    <cofactor evidence="2">
        <name>Mn(2+)</name>
        <dbReference type="ChEBI" id="CHEBI:29035"/>
    </cofactor>
</comment>
<evidence type="ECO:0000256" key="3">
    <source>
        <dbReference type="ARBA" id="ARBA00001941"/>
    </source>
</evidence>
<comment type="cofactor">
    <cofactor evidence="3">
        <name>Co(2+)</name>
        <dbReference type="ChEBI" id="CHEBI:48828"/>
    </cofactor>
</comment>
<name>A0A381UMP0_9ZZZZ</name>
<comment type="catalytic activity">
    <reaction evidence="1">
        <text>D-ribulose 5-phosphate = D-xylulose 5-phosphate</text>
        <dbReference type="Rhea" id="RHEA:13677"/>
        <dbReference type="ChEBI" id="CHEBI:57737"/>
        <dbReference type="ChEBI" id="CHEBI:58121"/>
        <dbReference type="EC" id="5.1.3.1"/>
    </reaction>
</comment>
<evidence type="ECO:0000256" key="2">
    <source>
        <dbReference type="ARBA" id="ARBA00001936"/>
    </source>
</evidence>
<protein>
    <recommendedName>
        <fullName evidence="7">ribulose-phosphate 3-epimerase</fullName>
        <ecNumber evidence="7">5.1.3.1</ecNumber>
    </recommendedName>
</protein>
<dbReference type="HAMAP" id="MF_02227">
    <property type="entry name" value="RPE"/>
    <property type="match status" value="1"/>
</dbReference>
<dbReference type="AlphaFoldDB" id="A0A381UMP0"/>
<evidence type="ECO:0000256" key="1">
    <source>
        <dbReference type="ARBA" id="ARBA00001782"/>
    </source>
</evidence>
<dbReference type="PROSITE" id="PS01085">
    <property type="entry name" value="RIBUL_P_3_EPIMER_1"/>
    <property type="match status" value="1"/>
</dbReference>
<keyword evidence="8" id="KW-0479">Metal-binding</keyword>
<evidence type="ECO:0000256" key="4">
    <source>
        <dbReference type="ARBA" id="ARBA00001947"/>
    </source>
</evidence>
<dbReference type="InterPro" id="IPR011060">
    <property type="entry name" value="RibuloseP-bd_barrel"/>
</dbReference>
<keyword evidence="9" id="KW-0413">Isomerase</keyword>
<organism evidence="10">
    <name type="scientific">marine metagenome</name>
    <dbReference type="NCBI Taxonomy" id="408172"/>
    <lineage>
        <taxon>unclassified sequences</taxon>
        <taxon>metagenomes</taxon>
        <taxon>ecological metagenomes</taxon>
    </lineage>
</organism>
<dbReference type="NCBIfam" id="NF004076">
    <property type="entry name" value="PRK05581.1-4"/>
    <property type="match status" value="1"/>
</dbReference>
<evidence type="ECO:0000256" key="7">
    <source>
        <dbReference type="ARBA" id="ARBA00013188"/>
    </source>
</evidence>
<dbReference type="GO" id="GO:0005975">
    <property type="term" value="P:carbohydrate metabolic process"/>
    <property type="evidence" value="ECO:0007669"/>
    <property type="project" value="InterPro"/>
</dbReference>
<dbReference type="InterPro" id="IPR013785">
    <property type="entry name" value="Aldolase_TIM"/>
</dbReference>
<dbReference type="EMBL" id="UINC01006664">
    <property type="protein sequence ID" value="SVA28908.1"/>
    <property type="molecule type" value="Genomic_DNA"/>
</dbReference>
<dbReference type="SUPFAM" id="SSF51366">
    <property type="entry name" value="Ribulose-phoshate binding barrel"/>
    <property type="match status" value="1"/>
</dbReference>
<evidence type="ECO:0000313" key="10">
    <source>
        <dbReference type="EMBL" id="SVA28908.1"/>
    </source>
</evidence>
<dbReference type="NCBIfam" id="TIGR01163">
    <property type="entry name" value="rpe"/>
    <property type="match status" value="1"/>
</dbReference>
<dbReference type="CDD" id="cd00429">
    <property type="entry name" value="RPE"/>
    <property type="match status" value="1"/>
</dbReference>
<gene>
    <name evidence="10" type="ORF">METZ01_LOCUS81762</name>
</gene>
<dbReference type="InterPro" id="IPR026019">
    <property type="entry name" value="Ribul_P_3_epim"/>
</dbReference>
<evidence type="ECO:0000256" key="8">
    <source>
        <dbReference type="ARBA" id="ARBA00022723"/>
    </source>
</evidence>
<dbReference type="PANTHER" id="PTHR11749">
    <property type="entry name" value="RIBULOSE-5-PHOSPHATE-3-EPIMERASE"/>
    <property type="match status" value="1"/>
</dbReference>
<reference evidence="10" key="1">
    <citation type="submission" date="2018-05" db="EMBL/GenBank/DDBJ databases">
        <authorList>
            <person name="Lanie J.A."/>
            <person name="Ng W.-L."/>
            <person name="Kazmierczak K.M."/>
            <person name="Andrzejewski T.M."/>
            <person name="Davidsen T.M."/>
            <person name="Wayne K.J."/>
            <person name="Tettelin H."/>
            <person name="Glass J.I."/>
            <person name="Rusch D."/>
            <person name="Podicherti R."/>
            <person name="Tsui H.-C.T."/>
            <person name="Winkler M.E."/>
        </authorList>
    </citation>
    <scope>NUCLEOTIDE SEQUENCE</scope>
</reference>
<evidence type="ECO:0000256" key="5">
    <source>
        <dbReference type="ARBA" id="ARBA00001954"/>
    </source>
</evidence>
<dbReference type="GO" id="GO:0004750">
    <property type="term" value="F:D-ribulose-phosphate 3-epimerase activity"/>
    <property type="evidence" value="ECO:0007669"/>
    <property type="project" value="UniProtKB-EC"/>
</dbReference>
<dbReference type="InterPro" id="IPR000056">
    <property type="entry name" value="Ribul_P_3_epim-like"/>
</dbReference>
<dbReference type="EC" id="5.1.3.1" evidence="7"/>
<dbReference type="GO" id="GO:0046872">
    <property type="term" value="F:metal ion binding"/>
    <property type="evidence" value="ECO:0007669"/>
    <property type="project" value="UniProtKB-KW"/>
</dbReference>
<comment type="similarity">
    <text evidence="6">Belongs to the ribulose-phosphate 3-epimerase family.</text>
</comment>
<evidence type="ECO:0000256" key="6">
    <source>
        <dbReference type="ARBA" id="ARBA00009541"/>
    </source>
</evidence>
<dbReference type="Pfam" id="PF00834">
    <property type="entry name" value="Ribul_P_3_epim"/>
    <property type="match status" value="1"/>
</dbReference>
<sequence>VPPHIKISPSLLAADFAHLADSIQAVEEAGADELHFDVMDGDFVPNITIGIPVLQAIRPLTKLPIDVHMMVTEPARYAKQYAEAGGDIFTIHVEACDDLETSLGDTRVTGMAAAVSLKPDTPASVLQPFLSSIERVLVMTVEPGFGGQRFLTEMLPKITELSEMAHRIGTDLEIAVDGGIKADTASEVIHAGATTLISGTGVFNYPTGLEMGIKAIRNAGN</sequence>
<evidence type="ECO:0000256" key="9">
    <source>
        <dbReference type="ARBA" id="ARBA00023235"/>
    </source>
</evidence>
<accession>A0A381UMP0</accession>